<name>A0A381QCL6_9ZZZZ</name>
<sequence length="884" mass="98528">MVTISFEKHTLSNGLDVILHEDHNIPVVAVNVWYHVGSKDEEMGRTGFAHLFEHVMFEGSKHHNSSHFEPLQKAGANLNGSTTPDRTNYWEDVPTNYLDLALWLEADRMGFLLDALDQQRFDIQRDVVKNERRQSYENRPYGMAHWYLQEALYPLPHPYHWMTIGSQEDLDAAKLDDIKDFFKRFYSPTNASLAIAGDICMGQALEMVNQYFGDLPPGESVPRKGRHDSGLKGRIELEMRDKVTLPRTYIAWPTPPEGDIDDTPLEIYQAIMSDGLTSRLHKSLVYEKQIAQSANMRYHSSEISGQCVMSVTAAEGHELAEVEAAADAEMARLLREPPTDEEITRVKNRIEASHFRQLARIGGFGGRADQLNHFSVFSANPDLINTSLDKYMAVTREDVMRVAETVLGGNQVRLRVLPEPSLSPATVTIDRTVMPPPKTEPIFTPPAPTRTQLSNGMGISVVEQRGLPIVAFGVLMDAGASRDPEQLPGLAGFTAQMLPEGTTSKSSQDIAQAFEFIGSRISADGRREYTLLSAETLTKHWPTALELTADLVLNPSFPNHEVDRVRREHLTELRRGKDEPNVVAEQLMAGLVFQRDSGYGHPLSGTENSIGALTRDDIVRQFSRDYTPTNADLIVVGDVSIDEVVKRAEAVFGSWKGGGPSANGVATIAPSSGTATIYLVDRPSAPQSVVRALHTTIPRLHPDYLGLTLMNYAFGGQFSARLNQNLRQDKGYSYGYQSHVQWFRGPSLMLAGGSVQTEVTKESVFETLKEFNEVRGSRPISEEELDNAKQSVLRSFPANFDRPGAIMGQVLQMVQFRLPDDYLQTVRSNVEAVTLDEVHRITQELIRPDQLKILVVGDRQQIEKGLRELDIPTVILDVDGVETT</sequence>
<dbReference type="InterPro" id="IPR050361">
    <property type="entry name" value="MPP/UQCRC_Complex"/>
</dbReference>
<dbReference type="EMBL" id="UINC01001301">
    <property type="protein sequence ID" value="SUZ77036.1"/>
    <property type="molecule type" value="Genomic_DNA"/>
</dbReference>
<proteinExistence type="predicted"/>
<dbReference type="Pfam" id="PF05193">
    <property type="entry name" value="Peptidase_M16_C"/>
    <property type="match status" value="2"/>
</dbReference>
<dbReference type="AlphaFoldDB" id="A0A381QCL6"/>
<dbReference type="InterPro" id="IPR007863">
    <property type="entry name" value="Peptidase_M16_C"/>
</dbReference>
<feature type="compositionally biased region" description="Pro residues" evidence="1">
    <location>
        <begin position="434"/>
        <end position="448"/>
    </location>
</feature>
<feature type="region of interest" description="Disordered" evidence="1">
    <location>
        <begin position="429"/>
        <end position="450"/>
    </location>
</feature>
<evidence type="ECO:0008006" key="5">
    <source>
        <dbReference type="Google" id="ProtNLM"/>
    </source>
</evidence>
<protein>
    <recommendedName>
        <fullName evidence="5">Insulinase family protein</fullName>
    </recommendedName>
</protein>
<dbReference type="GO" id="GO:0046872">
    <property type="term" value="F:metal ion binding"/>
    <property type="evidence" value="ECO:0007669"/>
    <property type="project" value="InterPro"/>
</dbReference>
<evidence type="ECO:0000256" key="1">
    <source>
        <dbReference type="SAM" id="MobiDB-lite"/>
    </source>
</evidence>
<evidence type="ECO:0000259" key="2">
    <source>
        <dbReference type="Pfam" id="PF00675"/>
    </source>
</evidence>
<dbReference type="PANTHER" id="PTHR11851:SF224">
    <property type="entry name" value="PROCESSING PROTEASE"/>
    <property type="match status" value="1"/>
</dbReference>
<reference evidence="4" key="1">
    <citation type="submission" date="2018-05" db="EMBL/GenBank/DDBJ databases">
        <authorList>
            <person name="Lanie J.A."/>
            <person name="Ng W.-L."/>
            <person name="Kazmierczak K.M."/>
            <person name="Andrzejewski T.M."/>
            <person name="Davidsen T.M."/>
            <person name="Wayne K.J."/>
            <person name="Tettelin H."/>
            <person name="Glass J.I."/>
            <person name="Rusch D."/>
            <person name="Podicherti R."/>
            <person name="Tsui H.-C.T."/>
            <person name="Winkler M.E."/>
        </authorList>
    </citation>
    <scope>NUCLEOTIDE SEQUENCE</scope>
</reference>
<feature type="domain" description="Peptidase M16 C-terminal" evidence="3">
    <location>
        <begin position="175"/>
        <end position="349"/>
    </location>
</feature>
<evidence type="ECO:0000313" key="4">
    <source>
        <dbReference type="EMBL" id="SUZ77036.1"/>
    </source>
</evidence>
<feature type="domain" description="Peptidase M16 C-terminal" evidence="3">
    <location>
        <begin position="613"/>
        <end position="791"/>
    </location>
</feature>
<accession>A0A381QCL6</accession>
<feature type="domain" description="Peptidase M16 N-terminal" evidence="2">
    <location>
        <begin position="468"/>
        <end position="590"/>
    </location>
</feature>
<gene>
    <name evidence="4" type="ORF">METZ01_LOCUS29890</name>
</gene>
<dbReference type="PANTHER" id="PTHR11851">
    <property type="entry name" value="METALLOPROTEASE"/>
    <property type="match status" value="1"/>
</dbReference>
<dbReference type="InterPro" id="IPR011249">
    <property type="entry name" value="Metalloenz_LuxS/M16"/>
</dbReference>
<dbReference type="Gene3D" id="3.30.830.10">
    <property type="entry name" value="Metalloenzyme, LuxS/M16 peptidase-like"/>
    <property type="match status" value="4"/>
</dbReference>
<organism evidence="4">
    <name type="scientific">marine metagenome</name>
    <dbReference type="NCBI Taxonomy" id="408172"/>
    <lineage>
        <taxon>unclassified sequences</taxon>
        <taxon>metagenomes</taxon>
        <taxon>ecological metagenomes</taxon>
    </lineage>
</organism>
<dbReference type="InterPro" id="IPR011765">
    <property type="entry name" value="Pept_M16_N"/>
</dbReference>
<dbReference type="SUPFAM" id="SSF63411">
    <property type="entry name" value="LuxS/MPP-like metallohydrolase"/>
    <property type="match status" value="4"/>
</dbReference>
<evidence type="ECO:0000259" key="3">
    <source>
        <dbReference type="Pfam" id="PF05193"/>
    </source>
</evidence>
<feature type="domain" description="Peptidase M16 N-terminal" evidence="2">
    <location>
        <begin position="17"/>
        <end position="138"/>
    </location>
</feature>
<dbReference type="Pfam" id="PF00675">
    <property type="entry name" value="Peptidase_M16"/>
    <property type="match status" value="2"/>
</dbReference>